<name>A0A3A3GX50_PANTH</name>
<dbReference type="RefSeq" id="WP_119796021.1">
    <property type="nucleotide sequence ID" value="NZ_QYZD01000034.1"/>
</dbReference>
<dbReference type="EMBL" id="QYZD01000034">
    <property type="protein sequence ID" value="RJG20542.1"/>
    <property type="molecule type" value="Genomic_DNA"/>
</dbReference>
<comment type="caution">
    <text evidence="1">The sequence shown here is derived from an EMBL/GenBank/DDBJ whole genome shotgun (WGS) entry which is preliminary data.</text>
</comment>
<keyword evidence="1" id="KW-0645">Protease</keyword>
<accession>A0A3A3GX50</accession>
<dbReference type="OrthoDB" id="2665147at2"/>
<protein>
    <submittedName>
        <fullName evidence="1">Carboxypeptidase</fullName>
    </submittedName>
</protein>
<keyword evidence="1" id="KW-0121">Carboxypeptidase</keyword>
<dbReference type="GO" id="GO:0004180">
    <property type="term" value="F:carboxypeptidase activity"/>
    <property type="evidence" value="ECO:0007669"/>
    <property type="project" value="UniProtKB-KW"/>
</dbReference>
<keyword evidence="1" id="KW-0378">Hydrolase</keyword>
<sequence length="115" mass="12796">MTWKATKFRRPVEIDGRLCAEIGMIPADESATPLLAYIAPVRNGGYELVRAVRNDADYETDWYDNPMHTAFEEVAAEDFGADTLGVEMNGKDMLLDAALGSAEVRDAVDYLFQMD</sequence>
<organism evidence="1 2">
    <name type="scientific">Paenibacillus thiaminolyticus</name>
    <name type="common">Bacillus thiaminolyticus</name>
    <dbReference type="NCBI Taxonomy" id="49283"/>
    <lineage>
        <taxon>Bacteria</taxon>
        <taxon>Bacillati</taxon>
        <taxon>Bacillota</taxon>
        <taxon>Bacilli</taxon>
        <taxon>Bacillales</taxon>
        <taxon>Paenibacillaceae</taxon>
        <taxon>Paenibacillus</taxon>
    </lineage>
</organism>
<reference evidence="1 2" key="1">
    <citation type="submission" date="2018-09" db="EMBL/GenBank/DDBJ databases">
        <title>Paenibacillus SK2017-BO5.</title>
        <authorList>
            <person name="Piskunova J.V."/>
            <person name="Dubiley S.A."/>
            <person name="Severinov K.V."/>
        </authorList>
    </citation>
    <scope>NUCLEOTIDE SEQUENCE [LARGE SCALE GENOMIC DNA]</scope>
    <source>
        <strain evidence="1 2">BO5</strain>
    </source>
</reference>
<dbReference type="Proteomes" id="UP000266177">
    <property type="component" value="Unassembled WGS sequence"/>
</dbReference>
<evidence type="ECO:0000313" key="2">
    <source>
        <dbReference type="Proteomes" id="UP000266177"/>
    </source>
</evidence>
<proteinExistence type="predicted"/>
<gene>
    <name evidence="1" type="ORF">DQX05_24735</name>
</gene>
<dbReference type="AlphaFoldDB" id="A0A3A3GX50"/>
<evidence type="ECO:0000313" key="1">
    <source>
        <dbReference type="EMBL" id="RJG20542.1"/>
    </source>
</evidence>